<proteinExistence type="predicted"/>
<organism evidence="2 3">
    <name type="scientific">SAR324 cluster bacterium</name>
    <dbReference type="NCBI Taxonomy" id="2024889"/>
    <lineage>
        <taxon>Bacteria</taxon>
        <taxon>Deltaproteobacteria</taxon>
        <taxon>SAR324 cluster</taxon>
    </lineage>
</organism>
<feature type="domain" description="Spermatogenesis-associated protein 20-like TRX" evidence="1">
    <location>
        <begin position="5"/>
        <end position="157"/>
    </location>
</feature>
<name>A0A7X9FRC5_9DELT</name>
<protein>
    <submittedName>
        <fullName evidence="2">Thioredoxin domain-containing protein</fullName>
    </submittedName>
</protein>
<gene>
    <name evidence="2" type="ORF">GYA55_06830</name>
</gene>
<evidence type="ECO:0000313" key="3">
    <source>
        <dbReference type="Proteomes" id="UP000524246"/>
    </source>
</evidence>
<dbReference type="Gene3D" id="1.50.10.10">
    <property type="match status" value="1"/>
</dbReference>
<dbReference type="Gene3D" id="3.40.30.10">
    <property type="entry name" value="Glutaredoxin"/>
    <property type="match status" value="1"/>
</dbReference>
<dbReference type="InterPro" id="IPR008928">
    <property type="entry name" value="6-hairpin_glycosidase_sf"/>
</dbReference>
<dbReference type="InterPro" id="IPR036249">
    <property type="entry name" value="Thioredoxin-like_sf"/>
</dbReference>
<dbReference type="CDD" id="cd02955">
    <property type="entry name" value="SSP411"/>
    <property type="match status" value="1"/>
</dbReference>
<dbReference type="Proteomes" id="UP000524246">
    <property type="component" value="Unassembled WGS sequence"/>
</dbReference>
<dbReference type="EMBL" id="JAAZON010000298">
    <property type="protein sequence ID" value="NMC62869.1"/>
    <property type="molecule type" value="Genomic_DNA"/>
</dbReference>
<dbReference type="InterPro" id="IPR004879">
    <property type="entry name" value="Ssp411-like_TRX"/>
</dbReference>
<comment type="caution">
    <text evidence="2">The sequence shown here is derived from an EMBL/GenBank/DDBJ whole genome shotgun (WGS) entry which is preliminary data.</text>
</comment>
<dbReference type="Pfam" id="PF03190">
    <property type="entry name" value="Thioredox_DsbH"/>
    <property type="match status" value="1"/>
</dbReference>
<dbReference type="PIRSF" id="PIRSF006402">
    <property type="entry name" value="UCP006402_thioredoxin"/>
    <property type="match status" value="1"/>
</dbReference>
<accession>A0A7X9FRC5</accession>
<evidence type="ECO:0000313" key="2">
    <source>
        <dbReference type="EMBL" id="NMC62869.1"/>
    </source>
</evidence>
<dbReference type="PANTHER" id="PTHR42899">
    <property type="entry name" value="SPERMATOGENESIS-ASSOCIATED PROTEIN 20"/>
    <property type="match status" value="1"/>
</dbReference>
<evidence type="ECO:0000259" key="1">
    <source>
        <dbReference type="Pfam" id="PF03190"/>
    </source>
</evidence>
<dbReference type="GO" id="GO:0005975">
    <property type="term" value="P:carbohydrate metabolic process"/>
    <property type="evidence" value="ECO:0007669"/>
    <property type="project" value="InterPro"/>
</dbReference>
<dbReference type="AlphaFoldDB" id="A0A7X9FRC5"/>
<dbReference type="PANTHER" id="PTHR42899:SF1">
    <property type="entry name" value="SPERMATOGENESIS-ASSOCIATED PROTEIN 20"/>
    <property type="match status" value="1"/>
</dbReference>
<dbReference type="SUPFAM" id="SSF52833">
    <property type="entry name" value="Thioredoxin-like"/>
    <property type="match status" value="1"/>
</dbReference>
<sequence>METSNRLGLEKSPYLLQHKDNPVHWMPWGEEAFLRAAEEDKPVFLSIGYSTCYWCHVMDKDSFEQEDVAGILNEHFIPVKVDREERADVDKIYMDAVVSLSGRGGWPLTVFLTPDKNAFWGGTFFFKDQFKSILIQIHRAWELERERIVSSAITLREFLLEGREPEADTGEKAYYINRAFAELVKNFDGIYGGFRGAPKFPPSQQIAFLLRYSVANSGGDSEKAQNMAFQTLHSMANGGLYDHVGGGFHRYSVDEKWTVPHFEKMLYDNALLARVYAEAFQISGERKFSRVSQATLDYCLREMRSPEGAFYTAEDAGEVEREGGGYVWTLGELKDILSKQEFDVFSDNYDISEEGNFEANTCVLRRKREMISEEVEFILGACLLKLFESRDARVHPRKDDKVLVFCNALMISALCSGYQAFSKNHYLEAAKRSALFIKDHLWVEGALKRRYREGEVKYDAFLEDYAFFIDALISLYECDFNLEWLRFALRLQELQDCLFGDEKDGGYYFSCAKDIPFKKKDFVDGAIPSGNSMSFCNLLRLQSFFPDRDFGQKAQNVRLSLGRDFYRHPTAFSKILQGLQFELCGPKVYVLVGDPRDPEIFEMHKLLSSAFSPGRVLAFSSSEMPDEFIPITKKKYSINGLATLYICEGNVCGAPIVGLDNLRKLI</sequence>
<dbReference type="InterPro" id="IPR012341">
    <property type="entry name" value="6hp_glycosidase-like_sf"/>
</dbReference>
<dbReference type="InterPro" id="IPR024705">
    <property type="entry name" value="Ssp411"/>
</dbReference>
<reference evidence="2 3" key="1">
    <citation type="journal article" date="2020" name="Biotechnol. Biofuels">
        <title>New insights from the biogas microbiome by comprehensive genome-resolved metagenomics of nearly 1600 species originating from multiple anaerobic digesters.</title>
        <authorList>
            <person name="Campanaro S."/>
            <person name="Treu L."/>
            <person name="Rodriguez-R L.M."/>
            <person name="Kovalovszki A."/>
            <person name="Ziels R.M."/>
            <person name="Maus I."/>
            <person name="Zhu X."/>
            <person name="Kougias P.G."/>
            <person name="Basile A."/>
            <person name="Luo G."/>
            <person name="Schluter A."/>
            <person name="Konstantinidis K.T."/>
            <person name="Angelidaki I."/>
        </authorList>
    </citation>
    <scope>NUCLEOTIDE SEQUENCE [LARGE SCALE GENOMIC DNA]</scope>
    <source>
        <strain evidence="2">AS27yjCOA_65</strain>
    </source>
</reference>
<dbReference type="SUPFAM" id="SSF48208">
    <property type="entry name" value="Six-hairpin glycosidases"/>
    <property type="match status" value="1"/>
</dbReference>